<reference evidence="4 5" key="1">
    <citation type="submission" date="2018-09" db="EMBL/GenBank/DDBJ databases">
        <title>YIM 75000 draft genome.</title>
        <authorList>
            <person name="Tang S."/>
            <person name="Feng Y."/>
        </authorList>
    </citation>
    <scope>NUCLEOTIDE SEQUENCE [LARGE SCALE GENOMIC DNA]</scope>
    <source>
        <strain evidence="4 5">YIM 75000</strain>
    </source>
</reference>
<comment type="caution">
    <text evidence="4">The sequence shown here is derived from an EMBL/GenBank/DDBJ whole genome shotgun (WGS) entry which is preliminary data.</text>
</comment>
<dbReference type="OrthoDB" id="9784388at2"/>
<protein>
    <submittedName>
        <fullName evidence="4">Uncharacterized protein</fullName>
    </submittedName>
</protein>
<evidence type="ECO:0000259" key="2">
    <source>
        <dbReference type="Pfam" id="PF02591"/>
    </source>
</evidence>
<dbReference type="PANTHER" id="PTHR39082">
    <property type="entry name" value="PHOSPHOLIPASE C-BETA-2-RELATED"/>
    <property type="match status" value="1"/>
</dbReference>
<gene>
    <name evidence="4" type="ORF">D5H78_06925</name>
</gene>
<dbReference type="Pfam" id="PF02591">
    <property type="entry name" value="Zn_ribbon_9"/>
    <property type="match status" value="1"/>
</dbReference>
<dbReference type="InterPro" id="IPR056003">
    <property type="entry name" value="CT398_CC_hairpin"/>
</dbReference>
<feature type="region of interest" description="Disordered" evidence="1">
    <location>
        <begin position="58"/>
        <end position="94"/>
    </location>
</feature>
<sequence length="247" mass="27592">MKAAPTDQLRLLDLQGMDTRLDQLAHRRRTLPESAELERVEARLRELRDLVVAAETERSDVERERAKAETDVAQVRDRARRDQQRLDSGQVTSAKQLSDLQHEIASLARRQSDLEDVELEVMERLESVEERLAGLVAERDRAEAERAEVAARRDAAWSGIDDEAATTADLRGTLAGQVDAKLVALYEKVRADQGGTGAAPLRQRRCMGCMLELTTVDIGRIAAAPEDEVLRCEECDRILVRTPESGL</sequence>
<feature type="domain" description="CT398-like coiled coil hairpin" evidence="3">
    <location>
        <begin position="14"/>
        <end position="194"/>
    </location>
</feature>
<dbReference type="EMBL" id="QZEZ01000002">
    <property type="protein sequence ID" value="RJK97218.1"/>
    <property type="molecule type" value="Genomic_DNA"/>
</dbReference>
<dbReference type="Proteomes" id="UP000265614">
    <property type="component" value="Unassembled WGS sequence"/>
</dbReference>
<feature type="domain" description="C4-type zinc ribbon" evidence="2">
    <location>
        <begin position="205"/>
        <end position="239"/>
    </location>
</feature>
<keyword evidence="5" id="KW-1185">Reference proteome</keyword>
<dbReference type="Gene3D" id="1.10.287.1490">
    <property type="match status" value="1"/>
</dbReference>
<dbReference type="AlphaFoldDB" id="A0A3A3Z684"/>
<dbReference type="RefSeq" id="WP_119949934.1">
    <property type="nucleotide sequence ID" value="NZ_QZEZ01000002.1"/>
</dbReference>
<proteinExistence type="predicted"/>
<name>A0A3A3Z684_9ACTN</name>
<evidence type="ECO:0000259" key="3">
    <source>
        <dbReference type="Pfam" id="PF24481"/>
    </source>
</evidence>
<evidence type="ECO:0000313" key="5">
    <source>
        <dbReference type="Proteomes" id="UP000265614"/>
    </source>
</evidence>
<dbReference type="InterPro" id="IPR052376">
    <property type="entry name" value="Oxidative_Scav/Glycosyltrans"/>
</dbReference>
<accession>A0A3A3Z684</accession>
<organism evidence="4 5">
    <name type="scientific">Vallicoccus soli</name>
    <dbReference type="NCBI Taxonomy" id="2339232"/>
    <lineage>
        <taxon>Bacteria</taxon>
        <taxon>Bacillati</taxon>
        <taxon>Actinomycetota</taxon>
        <taxon>Actinomycetes</taxon>
        <taxon>Motilibacterales</taxon>
        <taxon>Vallicoccaceae</taxon>
        <taxon>Vallicoccus</taxon>
    </lineage>
</organism>
<evidence type="ECO:0000313" key="4">
    <source>
        <dbReference type="EMBL" id="RJK97218.1"/>
    </source>
</evidence>
<feature type="compositionally biased region" description="Basic and acidic residues" evidence="1">
    <location>
        <begin position="58"/>
        <end position="85"/>
    </location>
</feature>
<dbReference type="PANTHER" id="PTHR39082:SF1">
    <property type="entry name" value="SCAVENGER RECEPTOR CLASS A MEMBER 3"/>
    <property type="match status" value="1"/>
</dbReference>
<dbReference type="Pfam" id="PF24481">
    <property type="entry name" value="CT398_CC"/>
    <property type="match status" value="1"/>
</dbReference>
<dbReference type="InterPro" id="IPR003743">
    <property type="entry name" value="Zf-RING_7"/>
</dbReference>
<evidence type="ECO:0000256" key="1">
    <source>
        <dbReference type="SAM" id="MobiDB-lite"/>
    </source>
</evidence>